<proteinExistence type="predicted"/>
<keyword evidence="2" id="KW-1185">Reference proteome</keyword>
<protein>
    <submittedName>
        <fullName evidence="1">Uncharacterized protein</fullName>
    </submittedName>
</protein>
<dbReference type="AlphaFoldDB" id="A0A016WU68"/>
<organism evidence="1 2">
    <name type="scientific">Ancylostoma ceylanicum</name>
    <dbReference type="NCBI Taxonomy" id="53326"/>
    <lineage>
        <taxon>Eukaryota</taxon>
        <taxon>Metazoa</taxon>
        <taxon>Ecdysozoa</taxon>
        <taxon>Nematoda</taxon>
        <taxon>Chromadorea</taxon>
        <taxon>Rhabditida</taxon>
        <taxon>Rhabditina</taxon>
        <taxon>Rhabditomorpha</taxon>
        <taxon>Strongyloidea</taxon>
        <taxon>Ancylostomatidae</taxon>
        <taxon>Ancylostomatinae</taxon>
        <taxon>Ancylostoma</taxon>
    </lineage>
</organism>
<dbReference type="EMBL" id="JARK01000099">
    <property type="protein sequence ID" value="EYC43220.1"/>
    <property type="molecule type" value="Genomic_DNA"/>
</dbReference>
<evidence type="ECO:0000313" key="2">
    <source>
        <dbReference type="Proteomes" id="UP000024635"/>
    </source>
</evidence>
<gene>
    <name evidence="1" type="primary">Acey_s0499.g2551</name>
    <name evidence="1" type="ORF">Y032_0499g2551</name>
</gene>
<evidence type="ECO:0000313" key="1">
    <source>
        <dbReference type="EMBL" id="EYC43220.1"/>
    </source>
</evidence>
<accession>A0A016WU68</accession>
<reference evidence="2" key="1">
    <citation type="journal article" date="2015" name="Nat. Genet.">
        <title>The genome and transcriptome of the zoonotic hookworm Ancylostoma ceylanicum identify infection-specific gene families.</title>
        <authorList>
            <person name="Schwarz E.M."/>
            <person name="Hu Y."/>
            <person name="Antoshechkin I."/>
            <person name="Miller M.M."/>
            <person name="Sternberg P.W."/>
            <person name="Aroian R.V."/>
        </authorList>
    </citation>
    <scope>NUCLEOTIDE SEQUENCE</scope>
    <source>
        <strain evidence="2">HY135</strain>
    </source>
</reference>
<sequence length="101" mass="11374">MISSTEVWKEECFTVSSGKVTMGYDSATPEAIPHHANTRAKNELQFYDEGYAKARTGDVNHDCHSRGLVRRNIYAAWARQHATSTAVDRAACMLWRASPRE</sequence>
<dbReference type="Proteomes" id="UP000024635">
    <property type="component" value="Unassembled WGS sequence"/>
</dbReference>
<name>A0A016WU68_9BILA</name>
<comment type="caution">
    <text evidence="1">The sequence shown here is derived from an EMBL/GenBank/DDBJ whole genome shotgun (WGS) entry which is preliminary data.</text>
</comment>